<evidence type="ECO:0000313" key="3">
    <source>
        <dbReference type="Proteomes" id="UP000019426"/>
    </source>
</evidence>
<evidence type="ECO:0008006" key="4">
    <source>
        <dbReference type="Google" id="ProtNLM"/>
    </source>
</evidence>
<keyword evidence="3" id="KW-1185">Reference proteome</keyword>
<reference evidence="2 3" key="1">
    <citation type="submission" date="2013-11" db="EMBL/GenBank/DDBJ databases">
        <title>Complete genome sequence of Clostridum sp. M2/40.</title>
        <authorList>
            <person name="Wibberg D."/>
            <person name="Puehler A."/>
            <person name="Schlueter A."/>
        </authorList>
    </citation>
    <scope>NUCLEOTIDE SEQUENCE [LARGE SCALE GENOMIC DNA]</scope>
    <source>
        <strain evidence="3">M2/40</strain>
    </source>
</reference>
<dbReference type="STRING" id="1216932.CM240_0111"/>
<feature type="chain" id="PRO_5004880846" description="Secreted protein" evidence="1">
    <location>
        <begin position="25"/>
        <end position="249"/>
    </location>
</feature>
<keyword evidence="1" id="KW-0732">Signal</keyword>
<dbReference type="HOGENOM" id="CLU_1025651_0_0_9"/>
<dbReference type="PATRIC" id="fig|1216932.3.peg.97"/>
<dbReference type="OrthoDB" id="1944758at2"/>
<protein>
    <recommendedName>
        <fullName evidence="4">Secreted protein</fullName>
    </recommendedName>
</protein>
<dbReference type="RefSeq" id="WP_044035762.1">
    <property type="nucleotide sequence ID" value="NZ_HG917868.1"/>
</dbReference>
<dbReference type="EMBL" id="HG917868">
    <property type="protein sequence ID" value="CDM67290.1"/>
    <property type="molecule type" value="Genomic_DNA"/>
</dbReference>
<proteinExistence type="predicted"/>
<name>W6SCD7_9CLOT</name>
<dbReference type="Proteomes" id="UP000019426">
    <property type="component" value="Chromosome M2/40_rep1"/>
</dbReference>
<accession>W6SCD7</accession>
<evidence type="ECO:0000256" key="1">
    <source>
        <dbReference type="SAM" id="SignalP"/>
    </source>
</evidence>
<feature type="signal peptide" evidence="1">
    <location>
        <begin position="1"/>
        <end position="24"/>
    </location>
</feature>
<evidence type="ECO:0000313" key="2">
    <source>
        <dbReference type="EMBL" id="CDM67290.1"/>
    </source>
</evidence>
<dbReference type="KEGG" id="clt:CM240_0111"/>
<gene>
    <name evidence="2" type="ORF">CM240_0111</name>
</gene>
<dbReference type="AlphaFoldDB" id="W6SCD7"/>
<sequence>MKKKKVLAGILGVVMVAGVATSFAYFTGKNDGIGNGANGKLQKIQITNGNVVVKAEVENNGASDFQWSYDVAKHSGATVEKDASPDINAVNKTPDSNGIERAVIGSPVTTPVQFTRPGDALVLGVPGKNGEESGLRLINESNLTVKMQLVVKNDAAAKAELDKLTAAGWELYVNDAKVDLTSESAVDLGVVAKGGEKNVDVRFELPLLTGNTKQDKSTASTADAGFDLNSIVELQATQENNPGWSEDGE</sequence>
<organism evidence="2 3">
    <name type="scientific">Clostridium bornimense</name>
    <dbReference type="NCBI Taxonomy" id="1216932"/>
    <lineage>
        <taxon>Bacteria</taxon>
        <taxon>Bacillati</taxon>
        <taxon>Bacillota</taxon>
        <taxon>Clostridia</taxon>
        <taxon>Eubacteriales</taxon>
        <taxon>Clostridiaceae</taxon>
        <taxon>Clostridium</taxon>
    </lineage>
</organism>